<protein>
    <submittedName>
        <fullName evidence="1">Uncharacterized protein</fullName>
    </submittedName>
</protein>
<accession>A0A1I4HU94</accession>
<keyword evidence="2" id="KW-1185">Reference proteome</keyword>
<dbReference type="AlphaFoldDB" id="A0A1I4HU94"/>
<organism evidence="1 2">
    <name type="scientific">Methylobacterium pseudosasicola</name>
    <dbReference type="NCBI Taxonomy" id="582667"/>
    <lineage>
        <taxon>Bacteria</taxon>
        <taxon>Pseudomonadati</taxon>
        <taxon>Pseudomonadota</taxon>
        <taxon>Alphaproteobacteria</taxon>
        <taxon>Hyphomicrobiales</taxon>
        <taxon>Methylobacteriaceae</taxon>
        <taxon>Methylobacterium</taxon>
    </lineage>
</organism>
<evidence type="ECO:0000313" key="1">
    <source>
        <dbReference type="EMBL" id="SFL45758.1"/>
    </source>
</evidence>
<dbReference type="EMBL" id="FOTK01000005">
    <property type="protein sequence ID" value="SFL45758.1"/>
    <property type="molecule type" value="Genomic_DNA"/>
</dbReference>
<name>A0A1I4HU94_9HYPH</name>
<sequence length="383" mass="41874">MGCSVVREAKLLVLDTSHFGQWVRDACSRRADDRRRAGSFGDALDQAGWVCAFGFEHIAEIHGHADPEVRANRSAFLRSMPLIAYVRSRHGPEAGFGSVVDVLGSEIAAALDVRTSDPVTVATAARPNMFAYAPGSDVMRHIDDAGPILGEMLRAQASRNRRTVALSRADVEGPPDVTVAELLRLPLRTAEDQAAFMERFGAKMVSEVVDRGDRRIEDPRAVADEFTASVREALRQPGQAGVHPIRWLLGRMGLRRDEIVPDARLRDLLRISHHRHRALIAADGVGIDPCAVVERVHTDRMPSAVIGDALERFGQEPLRRKGSSLNDVHLVCLSPYARMTSVDKGTFGNVARASARCSDFRSVVGPVARRPTYADLLQDLAVG</sequence>
<evidence type="ECO:0000313" key="2">
    <source>
        <dbReference type="Proteomes" id="UP000199048"/>
    </source>
</evidence>
<gene>
    <name evidence="1" type="ORF">SAMN05192568_100563</name>
</gene>
<dbReference type="STRING" id="582667.SAMN05192568_100563"/>
<proteinExistence type="predicted"/>
<dbReference type="Proteomes" id="UP000199048">
    <property type="component" value="Unassembled WGS sequence"/>
</dbReference>
<reference evidence="2" key="1">
    <citation type="submission" date="2016-10" db="EMBL/GenBank/DDBJ databases">
        <authorList>
            <person name="Varghese N."/>
            <person name="Submissions S."/>
        </authorList>
    </citation>
    <scope>NUCLEOTIDE SEQUENCE [LARGE SCALE GENOMIC DNA]</scope>
    <source>
        <strain evidence="2">BL36</strain>
    </source>
</reference>